<dbReference type="RefSeq" id="WP_209906133.1">
    <property type="nucleotide sequence ID" value="NZ_BAAAMI010000019.1"/>
</dbReference>
<dbReference type="InterPro" id="IPR045621">
    <property type="entry name" value="BPD_transp_1_N"/>
</dbReference>
<evidence type="ECO:0000256" key="5">
    <source>
        <dbReference type="ARBA" id="ARBA00022989"/>
    </source>
</evidence>
<feature type="transmembrane region" description="Helical" evidence="7">
    <location>
        <begin position="176"/>
        <end position="195"/>
    </location>
</feature>
<keyword evidence="3" id="KW-1003">Cell membrane</keyword>
<dbReference type="PROSITE" id="PS50928">
    <property type="entry name" value="ABC_TM1"/>
    <property type="match status" value="1"/>
</dbReference>
<accession>A0ABS4WBA1</accession>
<keyword evidence="4 7" id="KW-0812">Transmembrane</keyword>
<evidence type="ECO:0000256" key="7">
    <source>
        <dbReference type="RuleBase" id="RU363032"/>
    </source>
</evidence>
<comment type="caution">
    <text evidence="9">The sequence shown here is derived from an EMBL/GenBank/DDBJ whole genome shotgun (WGS) entry which is preliminary data.</text>
</comment>
<dbReference type="InterPro" id="IPR035906">
    <property type="entry name" value="MetI-like_sf"/>
</dbReference>
<dbReference type="CDD" id="cd06261">
    <property type="entry name" value="TM_PBP2"/>
    <property type="match status" value="1"/>
</dbReference>
<keyword evidence="6 7" id="KW-0472">Membrane</keyword>
<evidence type="ECO:0000256" key="1">
    <source>
        <dbReference type="ARBA" id="ARBA00004651"/>
    </source>
</evidence>
<evidence type="ECO:0000256" key="4">
    <source>
        <dbReference type="ARBA" id="ARBA00022692"/>
    </source>
</evidence>
<comment type="similarity">
    <text evidence="7">Belongs to the binding-protein-dependent transport system permease family.</text>
</comment>
<evidence type="ECO:0000256" key="2">
    <source>
        <dbReference type="ARBA" id="ARBA00022448"/>
    </source>
</evidence>
<organism evidence="9 10">
    <name type="scientific">Paeniglutamicibacter psychrophenolicus</name>
    <dbReference type="NCBI Taxonomy" id="257454"/>
    <lineage>
        <taxon>Bacteria</taxon>
        <taxon>Bacillati</taxon>
        <taxon>Actinomycetota</taxon>
        <taxon>Actinomycetes</taxon>
        <taxon>Micrococcales</taxon>
        <taxon>Micrococcaceae</taxon>
        <taxon>Paeniglutamicibacter</taxon>
    </lineage>
</organism>
<evidence type="ECO:0000313" key="10">
    <source>
        <dbReference type="Proteomes" id="UP000766570"/>
    </source>
</evidence>
<dbReference type="Proteomes" id="UP000766570">
    <property type="component" value="Unassembled WGS sequence"/>
</dbReference>
<evidence type="ECO:0000256" key="3">
    <source>
        <dbReference type="ARBA" id="ARBA00022475"/>
    </source>
</evidence>
<gene>
    <name evidence="9" type="ORF">JOF46_000791</name>
</gene>
<comment type="subcellular location">
    <subcellularLocation>
        <location evidence="1 7">Cell membrane</location>
        <topology evidence="1 7">Multi-pass membrane protein</topology>
    </subcellularLocation>
</comment>
<feature type="transmembrane region" description="Helical" evidence="7">
    <location>
        <begin position="285"/>
        <end position="311"/>
    </location>
</feature>
<dbReference type="Pfam" id="PF19300">
    <property type="entry name" value="BPD_transp_1_N"/>
    <property type="match status" value="1"/>
</dbReference>
<dbReference type="Pfam" id="PF00528">
    <property type="entry name" value="BPD_transp_1"/>
    <property type="match status" value="1"/>
</dbReference>
<evidence type="ECO:0000259" key="8">
    <source>
        <dbReference type="PROSITE" id="PS50928"/>
    </source>
</evidence>
<dbReference type="Gene3D" id="1.10.3720.10">
    <property type="entry name" value="MetI-like"/>
    <property type="match status" value="1"/>
</dbReference>
<feature type="domain" description="ABC transmembrane type-1" evidence="8">
    <location>
        <begin position="95"/>
        <end position="304"/>
    </location>
</feature>
<evidence type="ECO:0000313" key="9">
    <source>
        <dbReference type="EMBL" id="MBP2372879.1"/>
    </source>
</evidence>
<feature type="transmembrane region" description="Helical" evidence="7">
    <location>
        <begin position="243"/>
        <end position="265"/>
    </location>
</feature>
<feature type="transmembrane region" description="Helical" evidence="7">
    <location>
        <begin position="143"/>
        <end position="164"/>
    </location>
</feature>
<feature type="transmembrane region" description="Helical" evidence="7">
    <location>
        <begin position="12"/>
        <end position="30"/>
    </location>
</feature>
<keyword evidence="2 7" id="KW-0813">Transport</keyword>
<reference evidence="9 10" key="1">
    <citation type="submission" date="2021-03" db="EMBL/GenBank/DDBJ databases">
        <title>Sequencing the genomes of 1000 actinobacteria strains.</title>
        <authorList>
            <person name="Klenk H.-P."/>
        </authorList>
    </citation>
    <scope>NUCLEOTIDE SEQUENCE [LARGE SCALE GENOMIC DNA]</scope>
    <source>
        <strain evidence="9 10">DSM 15454</strain>
    </source>
</reference>
<dbReference type="InterPro" id="IPR000515">
    <property type="entry name" value="MetI-like"/>
</dbReference>
<name>A0ABS4WBA1_9MICC</name>
<evidence type="ECO:0000256" key="6">
    <source>
        <dbReference type="ARBA" id="ARBA00023136"/>
    </source>
</evidence>
<proteinExistence type="inferred from homology"/>
<dbReference type="PANTHER" id="PTHR43163:SF6">
    <property type="entry name" value="DIPEPTIDE TRANSPORT SYSTEM PERMEASE PROTEIN DPPB-RELATED"/>
    <property type="match status" value="1"/>
</dbReference>
<dbReference type="PANTHER" id="PTHR43163">
    <property type="entry name" value="DIPEPTIDE TRANSPORT SYSTEM PERMEASE PROTEIN DPPB-RELATED"/>
    <property type="match status" value="1"/>
</dbReference>
<sequence length="321" mass="34426">MTRFVLIRTARALLAIWIAVTITFFLLRLLPGGPTTLMLDGLKDPELEAALMSEYGLDKSLIVQYGLFLWNLVQGNFGTSFYSQSPVMDVLATRIPWTLLLAGTAFLVTLLIGIPLGVAAAARRGGIPDQVLRFLGMAGQAMFVPSVAVFLLAVFALGTGWFPIGGAVDSFAEGGGVFTSILLHLALPLLTLIFIQTGPYALTVRTNMLQVLGSDYIRSAKARGLSRRTVIWNHGLRNAMIPAVTLMGLQLGTLVGGAVLTETVFAYPGLGSLIYESVLRQDFPILQGAFILLAVTVVAANLLTDVVCLFIDPKLRTGSRA</sequence>
<keyword evidence="10" id="KW-1185">Reference proteome</keyword>
<feature type="transmembrane region" description="Helical" evidence="7">
    <location>
        <begin position="95"/>
        <end position="122"/>
    </location>
</feature>
<dbReference type="SUPFAM" id="SSF161098">
    <property type="entry name" value="MetI-like"/>
    <property type="match status" value="1"/>
</dbReference>
<protein>
    <submittedName>
        <fullName evidence="9">Peptide/nickel transport system permease protein</fullName>
    </submittedName>
</protein>
<dbReference type="EMBL" id="JAGIOE010000001">
    <property type="protein sequence ID" value="MBP2372879.1"/>
    <property type="molecule type" value="Genomic_DNA"/>
</dbReference>
<keyword evidence="5 7" id="KW-1133">Transmembrane helix</keyword>